<gene>
    <name evidence="14" type="ORF">SD77_0946</name>
</gene>
<reference evidence="14 15" key="1">
    <citation type="submission" date="2015-01" db="EMBL/GenBank/DDBJ databases">
        <title>Genome Assembly of Bacillus badius MTCC 1458.</title>
        <authorList>
            <person name="Verma A."/>
            <person name="Khatri I."/>
            <person name="Mual P."/>
            <person name="Subramanian S."/>
            <person name="Krishnamurthi S."/>
        </authorList>
    </citation>
    <scope>NUCLEOTIDE SEQUENCE [LARGE SCALE GENOMIC DNA]</scope>
    <source>
        <strain evidence="14 15">MTCC 1458</strain>
    </source>
</reference>
<keyword evidence="10" id="KW-0482">Metalloprotease</keyword>
<feature type="domain" description="Peptidase M50" evidence="13">
    <location>
        <begin position="34"/>
        <end position="98"/>
    </location>
</feature>
<keyword evidence="7" id="KW-0378">Hydrolase</keyword>
<comment type="similarity">
    <text evidence="3">Belongs to the peptidase M50B family.</text>
</comment>
<evidence type="ECO:0000256" key="6">
    <source>
        <dbReference type="ARBA" id="ARBA00022723"/>
    </source>
</evidence>
<evidence type="ECO:0000313" key="15">
    <source>
        <dbReference type="Proteomes" id="UP000031982"/>
    </source>
</evidence>
<evidence type="ECO:0000256" key="12">
    <source>
        <dbReference type="SAM" id="Phobius"/>
    </source>
</evidence>
<keyword evidence="4" id="KW-0645">Protease</keyword>
<comment type="subcellular location">
    <subcellularLocation>
        <location evidence="2">Membrane</location>
        <topology evidence="2">Multi-pass membrane protein</topology>
    </subcellularLocation>
</comment>
<dbReference type="RefSeq" id="WP_041097513.1">
    <property type="nucleotide sequence ID" value="NZ_JARTHD010000017.1"/>
</dbReference>
<keyword evidence="15" id="KW-1185">Reference proteome</keyword>
<comment type="caution">
    <text evidence="14">The sequence shown here is derived from an EMBL/GenBank/DDBJ whole genome shotgun (WGS) entry which is preliminary data.</text>
</comment>
<evidence type="ECO:0000259" key="13">
    <source>
        <dbReference type="Pfam" id="PF02163"/>
    </source>
</evidence>
<feature type="transmembrane region" description="Helical" evidence="12">
    <location>
        <begin position="12"/>
        <end position="39"/>
    </location>
</feature>
<evidence type="ECO:0000256" key="9">
    <source>
        <dbReference type="ARBA" id="ARBA00022989"/>
    </source>
</evidence>
<dbReference type="EMBL" id="JXLP01000011">
    <property type="protein sequence ID" value="KIL77967.1"/>
    <property type="molecule type" value="Genomic_DNA"/>
</dbReference>
<proteinExistence type="inferred from homology"/>
<dbReference type="CDD" id="cd06161">
    <property type="entry name" value="S2P-M50_SpoIVFB"/>
    <property type="match status" value="1"/>
</dbReference>
<protein>
    <submittedName>
        <fullName evidence="14">Stage IV sporulation pro-sigma-K processing enzyme (SpoIVFB)</fullName>
    </submittedName>
</protein>
<keyword evidence="8" id="KW-0862">Zinc</keyword>
<sequence length="285" mass="32544">MNKWMKNVHIHPLLWGVIGVCLLTGTFLPLLLAFTVIVVHESGHVLAAHALGWRVKKVVLLPFGGVAEVDEHGNRPLREELLVVLAGPLQHLWLFAAAWLAHEGGILSSGLYESFWDINMAILLFNLLPVYPLDGGKLLMLLFSAAKPFLSAFRLVILCSACLLFCLQMTVFFFFPFHLQAWALFFYLGWTLWRAWKEKRYAFMRFLLERHYGNKGAAGFLKPLTAPSEEPVMNVLERFQRNAKHIVYVTEGGKKQGRLDENELLYAYFSEKKTDSRLKDLLPVD</sequence>
<keyword evidence="9 12" id="KW-1133">Transmembrane helix</keyword>
<keyword evidence="6" id="KW-0479">Metal-binding</keyword>
<dbReference type="InterPro" id="IPR008915">
    <property type="entry name" value="Peptidase_M50"/>
</dbReference>
<evidence type="ECO:0000256" key="3">
    <source>
        <dbReference type="ARBA" id="ARBA00007931"/>
    </source>
</evidence>
<evidence type="ECO:0000256" key="2">
    <source>
        <dbReference type="ARBA" id="ARBA00004141"/>
    </source>
</evidence>
<dbReference type="PANTHER" id="PTHR39188:SF3">
    <property type="entry name" value="STAGE IV SPORULATION PROTEIN FB"/>
    <property type="match status" value="1"/>
</dbReference>
<evidence type="ECO:0000256" key="11">
    <source>
        <dbReference type="ARBA" id="ARBA00023136"/>
    </source>
</evidence>
<accession>A0ABR5AT84</accession>
<evidence type="ECO:0000256" key="10">
    <source>
        <dbReference type="ARBA" id="ARBA00023049"/>
    </source>
</evidence>
<evidence type="ECO:0000313" key="14">
    <source>
        <dbReference type="EMBL" id="KIL77967.1"/>
    </source>
</evidence>
<comment type="cofactor">
    <cofactor evidence="1">
        <name>Zn(2+)</name>
        <dbReference type="ChEBI" id="CHEBI:29105"/>
    </cofactor>
</comment>
<evidence type="ECO:0000256" key="5">
    <source>
        <dbReference type="ARBA" id="ARBA00022692"/>
    </source>
</evidence>
<organism evidence="14 15">
    <name type="scientific">Bacillus badius</name>
    <dbReference type="NCBI Taxonomy" id="1455"/>
    <lineage>
        <taxon>Bacteria</taxon>
        <taxon>Bacillati</taxon>
        <taxon>Bacillota</taxon>
        <taxon>Bacilli</taxon>
        <taxon>Bacillales</taxon>
        <taxon>Bacillaceae</taxon>
        <taxon>Pseudobacillus</taxon>
    </lineage>
</organism>
<feature type="domain" description="Peptidase M50" evidence="13">
    <location>
        <begin position="118"/>
        <end position="156"/>
    </location>
</feature>
<feature type="transmembrane region" description="Helical" evidence="12">
    <location>
        <begin position="152"/>
        <end position="173"/>
    </location>
</feature>
<dbReference type="Proteomes" id="UP000031982">
    <property type="component" value="Unassembled WGS sequence"/>
</dbReference>
<keyword evidence="5 12" id="KW-0812">Transmembrane</keyword>
<evidence type="ECO:0000256" key="8">
    <source>
        <dbReference type="ARBA" id="ARBA00022833"/>
    </source>
</evidence>
<feature type="transmembrane region" description="Helical" evidence="12">
    <location>
        <begin position="179"/>
        <end position="196"/>
    </location>
</feature>
<evidence type="ECO:0000256" key="7">
    <source>
        <dbReference type="ARBA" id="ARBA00022801"/>
    </source>
</evidence>
<evidence type="ECO:0000256" key="4">
    <source>
        <dbReference type="ARBA" id="ARBA00022670"/>
    </source>
</evidence>
<evidence type="ECO:0000256" key="1">
    <source>
        <dbReference type="ARBA" id="ARBA00001947"/>
    </source>
</evidence>
<dbReference type="Pfam" id="PF02163">
    <property type="entry name" value="Peptidase_M50"/>
    <property type="match status" value="2"/>
</dbReference>
<name>A0ABR5AT84_BACBA</name>
<keyword evidence="11 12" id="KW-0472">Membrane</keyword>
<dbReference type="PANTHER" id="PTHR39188">
    <property type="entry name" value="MEMBRANE-ASSOCIATED ZINC METALLOPROTEASE M50B"/>
    <property type="match status" value="1"/>
</dbReference>